<dbReference type="Proteomes" id="UP001059617">
    <property type="component" value="Chromosome"/>
</dbReference>
<evidence type="ECO:0000313" key="1">
    <source>
        <dbReference type="EMBL" id="UWP78492.1"/>
    </source>
</evidence>
<reference evidence="1" key="1">
    <citation type="submission" date="2021-04" db="EMBL/GenBank/DDBJ databases">
        <authorList>
            <person name="Hartkoorn R.C."/>
            <person name="Beaudoing E."/>
            <person name="Hot D."/>
        </authorList>
    </citation>
    <scope>NUCLEOTIDE SEQUENCE</scope>
    <source>
        <strain evidence="1">NRRL B-16292</strain>
    </source>
</reference>
<dbReference type="RefSeq" id="WP_259855657.1">
    <property type="nucleotide sequence ID" value="NZ_BAAAST010000129.1"/>
</dbReference>
<evidence type="ECO:0000313" key="2">
    <source>
        <dbReference type="Proteomes" id="UP001059617"/>
    </source>
</evidence>
<proteinExistence type="predicted"/>
<sequence length="114" mass="12362">MCIIERLELPVGSALSARSAGRPVDTDSKGVSWCSVTSFPDDRSHGGLRFAQVLRGNFAENLVADAPAPSADMLHAAVDLYRRWSDAGGVIVERRHNAEKLAVQYLHDVIDQGC</sequence>
<organism evidence="1 2">
    <name type="scientific">Dactylosporangium fulvum</name>
    <dbReference type="NCBI Taxonomy" id="53359"/>
    <lineage>
        <taxon>Bacteria</taxon>
        <taxon>Bacillati</taxon>
        <taxon>Actinomycetota</taxon>
        <taxon>Actinomycetes</taxon>
        <taxon>Micromonosporales</taxon>
        <taxon>Micromonosporaceae</taxon>
        <taxon>Dactylosporangium</taxon>
    </lineage>
</organism>
<keyword evidence="2" id="KW-1185">Reference proteome</keyword>
<gene>
    <name evidence="1" type="ORF">Dfulv_25245</name>
</gene>
<accession>A0ABY5VN45</accession>
<protein>
    <submittedName>
        <fullName evidence="1">Uncharacterized protein</fullName>
    </submittedName>
</protein>
<reference evidence="1" key="2">
    <citation type="submission" date="2022-09" db="EMBL/GenBank/DDBJ databases">
        <title>Biosynthetic gene clusters of Dactylosporangioum fulvum.</title>
        <authorList>
            <person name="Caradec T."/>
        </authorList>
    </citation>
    <scope>NUCLEOTIDE SEQUENCE</scope>
    <source>
        <strain evidence="1">NRRL B-16292</strain>
    </source>
</reference>
<dbReference type="EMBL" id="CP073720">
    <property type="protein sequence ID" value="UWP78492.1"/>
    <property type="molecule type" value="Genomic_DNA"/>
</dbReference>
<name>A0ABY5VN45_9ACTN</name>